<dbReference type="InterPro" id="IPR058548">
    <property type="entry name" value="MlaB-like_STAS"/>
</dbReference>
<name>A0A7K1KYF0_9ACTN</name>
<feature type="domain" description="MEDS" evidence="2">
    <location>
        <begin position="15"/>
        <end position="181"/>
    </location>
</feature>
<keyword evidence="4" id="KW-1185">Reference proteome</keyword>
<dbReference type="Proteomes" id="UP000432015">
    <property type="component" value="Unassembled WGS sequence"/>
</dbReference>
<sequence>MSAQHKAVGDMRLGDHLCLFFDNDEERRSIMADYVRDGVRAGHKVIYISDAVGAPDVLGWLLGEERAVPGAELTEAMEAGHFVVRTAEETFLASGRFDPRESLELMATEIDLALVQGYRGVRIAGEARFSLRRWPGTDQHGDFERMLDEVFMTDDLKAMAICQFDRRWFGAARLADLESCHMGRVRVNDYHDDGTLRITPIFGPPGAELAGVIDAATRPAAERVLESISTRTGLLCLDLGGLTDCDEGGLRLLTRADRPDLGPDRGLLLRAVPPVIAERLRSSGLVALPGVSVEDAPG</sequence>
<protein>
    <recommendedName>
        <fullName evidence="5">STAS domain-containing protein</fullName>
    </recommendedName>
</protein>
<dbReference type="RefSeq" id="WP_156216018.1">
    <property type="nucleotide sequence ID" value="NZ_WOFH01000003.1"/>
</dbReference>
<dbReference type="EMBL" id="WOFH01000003">
    <property type="protein sequence ID" value="MUN37005.1"/>
    <property type="molecule type" value="Genomic_DNA"/>
</dbReference>
<evidence type="ECO:0000259" key="1">
    <source>
        <dbReference type="Pfam" id="PF13466"/>
    </source>
</evidence>
<accession>A0A7K1KYF0</accession>
<evidence type="ECO:0008006" key="5">
    <source>
        <dbReference type="Google" id="ProtNLM"/>
    </source>
</evidence>
<feature type="domain" description="MlaB-like STAS" evidence="1">
    <location>
        <begin position="208"/>
        <end position="285"/>
    </location>
</feature>
<dbReference type="InterPro" id="IPR036513">
    <property type="entry name" value="STAS_dom_sf"/>
</dbReference>
<reference evidence="3 4" key="1">
    <citation type="submission" date="2019-11" db="EMBL/GenBank/DDBJ databases">
        <authorList>
            <person name="Cao P."/>
        </authorList>
    </citation>
    <scope>NUCLEOTIDE SEQUENCE [LARGE SCALE GENOMIC DNA]</scope>
    <source>
        <strain evidence="3 4">NEAU-AAG5</strain>
    </source>
</reference>
<gene>
    <name evidence="3" type="ORF">GNZ18_10395</name>
</gene>
<evidence type="ECO:0000259" key="2">
    <source>
        <dbReference type="Pfam" id="PF14417"/>
    </source>
</evidence>
<comment type="caution">
    <text evidence="3">The sequence shown here is derived from an EMBL/GenBank/DDBJ whole genome shotgun (WGS) entry which is preliminary data.</text>
</comment>
<dbReference type="AlphaFoldDB" id="A0A7K1KYF0"/>
<dbReference type="Pfam" id="PF13466">
    <property type="entry name" value="STAS_2"/>
    <property type="match status" value="1"/>
</dbReference>
<dbReference type="InterPro" id="IPR025847">
    <property type="entry name" value="MEDS_domain"/>
</dbReference>
<organism evidence="3 4">
    <name type="scientific">Actinomadura litoris</name>
    <dbReference type="NCBI Taxonomy" id="2678616"/>
    <lineage>
        <taxon>Bacteria</taxon>
        <taxon>Bacillati</taxon>
        <taxon>Actinomycetota</taxon>
        <taxon>Actinomycetes</taxon>
        <taxon>Streptosporangiales</taxon>
        <taxon>Thermomonosporaceae</taxon>
        <taxon>Actinomadura</taxon>
    </lineage>
</organism>
<evidence type="ECO:0000313" key="4">
    <source>
        <dbReference type="Proteomes" id="UP000432015"/>
    </source>
</evidence>
<dbReference type="Gene3D" id="3.30.750.24">
    <property type="entry name" value="STAS domain"/>
    <property type="match status" value="1"/>
</dbReference>
<proteinExistence type="predicted"/>
<evidence type="ECO:0000313" key="3">
    <source>
        <dbReference type="EMBL" id="MUN37005.1"/>
    </source>
</evidence>
<dbReference type="SUPFAM" id="SSF52091">
    <property type="entry name" value="SpoIIaa-like"/>
    <property type="match status" value="1"/>
</dbReference>
<dbReference type="Pfam" id="PF14417">
    <property type="entry name" value="MEDS"/>
    <property type="match status" value="1"/>
</dbReference>